<proteinExistence type="predicted"/>
<dbReference type="PANTHER" id="PTHR21596">
    <property type="entry name" value="RIBONUCLEASE P SUBUNIT P38"/>
    <property type="match status" value="1"/>
</dbReference>
<reference evidence="4 5" key="1">
    <citation type="journal article" date="2020" name="BMC Genomics">
        <title>Intraspecific diversification of the crop wild relative Brassica cretica Lam. using demographic model selection.</title>
        <authorList>
            <person name="Kioukis A."/>
            <person name="Michalopoulou V.A."/>
            <person name="Briers L."/>
            <person name="Pirintsos S."/>
            <person name="Studholme D.J."/>
            <person name="Pavlidis P."/>
            <person name="Sarris P.F."/>
        </authorList>
    </citation>
    <scope>NUCLEOTIDE SEQUENCE [LARGE SCALE GENOMIC DNA]</scope>
    <source>
        <strain evidence="5">cv. PFS-1207/04</strain>
    </source>
</reference>
<evidence type="ECO:0000259" key="2">
    <source>
        <dbReference type="Pfam" id="PF03468"/>
    </source>
</evidence>
<dbReference type="Pfam" id="PF03469">
    <property type="entry name" value="XH"/>
    <property type="match status" value="1"/>
</dbReference>
<comment type="caution">
    <text evidence="4">The sequence shown here is derived from an EMBL/GenBank/DDBJ whole genome shotgun (WGS) entry which is preliminary data.</text>
</comment>
<dbReference type="InterPro" id="IPR045177">
    <property type="entry name" value="FDM1-5/IDN2"/>
</dbReference>
<keyword evidence="1" id="KW-0175">Coiled coil</keyword>
<feature type="domain" description="XS" evidence="2">
    <location>
        <begin position="99"/>
        <end position="168"/>
    </location>
</feature>
<evidence type="ECO:0000256" key="1">
    <source>
        <dbReference type="SAM" id="Coils"/>
    </source>
</evidence>
<evidence type="ECO:0000259" key="3">
    <source>
        <dbReference type="Pfam" id="PF03469"/>
    </source>
</evidence>
<gene>
    <name evidence="4" type="ORF">DY000_02020232</name>
</gene>
<evidence type="ECO:0008006" key="6">
    <source>
        <dbReference type="Google" id="ProtNLM"/>
    </source>
</evidence>
<sequence>MDNSSCESEESDYSEKPYKQLRDGELKVKQKEETFKCPFCPEKKKQRYKELLVAKSTTRNCKQKANHLALSKYLHKELAGDAEPVISLSKQKQAAVVNDDMYVWPWMGIVISPLRGNDDDKSLLLDSAYWLRKLARFNPLEVKTLWVEEDSAVAVIPRFNGGMDGFKSLRRSLMSSGAAGRTGGGSSSRLMAGRLRSFSDISKEEMQKSDNVAYDLDDKIYMMNEDYNEVQFKYKEETISLQRLLMEKHTLDQTYKQETKRMQEFSQRNIDRILREKEMLNKKLEYRMKGLDAWSKELDKKQALTELERLTLEEEGNNNSCVLCFPGLLMIFFGCDRTMLKKEEALNKILQLEKELNSKQQLQMEIQELKGKLQVMKHHREDEDDEDVKKKMKEMNEELGDKCSELQDLEDTNSALMIKERQSNDEIQEARQELITGLIGMLSGDRTNIRIKRLGELDEKPFLKACKERFKGEEAEVQSLKDSGWYPFKHVGTEDKMKEVVDEEDEQLKKLREEWGAQVLEAVKTALEELNEYNPSGRYSVPALWNFKEKRKATLKEVIEYMTLQIKNLKSLKRKRKD</sequence>
<protein>
    <recommendedName>
        <fullName evidence="6">Factor of DNA methylation 1-5/IDN2 domain-containing protein</fullName>
    </recommendedName>
</protein>
<feature type="domain" description="Factor of DNA methylation 1-5/IDN2" evidence="3">
    <location>
        <begin position="452"/>
        <end position="570"/>
    </location>
</feature>
<accession>A0ABQ7EFI9</accession>
<dbReference type="Gene3D" id="3.30.70.2890">
    <property type="entry name" value="XS domain"/>
    <property type="match status" value="1"/>
</dbReference>
<evidence type="ECO:0000313" key="4">
    <source>
        <dbReference type="EMBL" id="KAF3595744.1"/>
    </source>
</evidence>
<dbReference type="EMBL" id="QGKV02000299">
    <property type="protein sequence ID" value="KAF3595744.1"/>
    <property type="molecule type" value="Genomic_DNA"/>
</dbReference>
<dbReference type="InterPro" id="IPR038588">
    <property type="entry name" value="XS_domain_sf"/>
</dbReference>
<name>A0ABQ7EFI9_BRACR</name>
<dbReference type="Pfam" id="PF03468">
    <property type="entry name" value="XS"/>
    <property type="match status" value="1"/>
</dbReference>
<feature type="coiled-coil region" evidence="1">
    <location>
        <begin position="463"/>
        <end position="514"/>
    </location>
</feature>
<dbReference type="InterPro" id="IPR005380">
    <property type="entry name" value="XS_domain"/>
</dbReference>
<evidence type="ECO:0000313" key="5">
    <source>
        <dbReference type="Proteomes" id="UP000266723"/>
    </source>
</evidence>
<keyword evidence="5" id="KW-1185">Reference proteome</keyword>
<dbReference type="Proteomes" id="UP000266723">
    <property type="component" value="Unassembled WGS sequence"/>
</dbReference>
<dbReference type="InterPro" id="IPR005379">
    <property type="entry name" value="FDM1-5/IDN2_XH"/>
</dbReference>
<organism evidence="4 5">
    <name type="scientific">Brassica cretica</name>
    <name type="common">Mustard</name>
    <dbReference type="NCBI Taxonomy" id="69181"/>
    <lineage>
        <taxon>Eukaryota</taxon>
        <taxon>Viridiplantae</taxon>
        <taxon>Streptophyta</taxon>
        <taxon>Embryophyta</taxon>
        <taxon>Tracheophyta</taxon>
        <taxon>Spermatophyta</taxon>
        <taxon>Magnoliopsida</taxon>
        <taxon>eudicotyledons</taxon>
        <taxon>Gunneridae</taxon>
        <taxon>Pentapetalae</taxon>
        <taxon>rosids</taxon>
        <taxon>malvids</taxon>
        <taxon>Brassicales</taxon>
        <taxon>Brassicaceae</taxon>
        <taxon>Brassiceae</taxon>
        <taxon>Brassica</taxon>
    </lineage>
</organism>
<dbReference type="PANTHER" id="PTHR21596:SF53">
    <property type="entry name" value="FACTOR OF DNA METHYLATION 5-RELATED"/>
    <property type="match status" value="1"/>
</dbReference>
<feature type="coiled-coil region" evidence="1">
    <location>
        <begin position="335"/>
        <end position="433"/>
    </location>
</feature>